<proteinExistence type="predicted"/>
<dbReference type="Proteomes" id="UP000078046">
    <property type="component" value="Unassembled WGS sequence"/>
</dbReference>
<comment type="caution">
    <text evidence="1">The sequence shown here is derived from an EMBL/GenBank/DDBJ whole genome shotgun (WGS) entry which is preliminary data.</text>
</comment>
<protein>
    <submittedName>
        <fullName evidence="1">Uncharacterized protein</fullName>
    </submittedName>
</protein>
<keyword evidence="2" id="KW-1185">Reference proteome</keyword>
<dbReference type="EMBL" id="LWCA01001524">
    <property type="protein sequence ID" value="OAF64948.1"/>
    <property type="molecule type" value="Genomic_DNA"/>
</dbReference>
<name>A0A177ASH5_9BILA</name>
<gene>
    <name evidence="1" type="ORF">A3Q56_07343</name>
</gene>
<evidence type="ECO:0000313" key="1">
    <source>
        <dbReference type="EMBL" id="OAF64948.1"/>
    </source>
</evidence>
<sequence>MKEQAKILKKEMNSENCGGLKKFKASDGWLSQNDIDDFFHIFKDKLIEYEIKDILMPMKLHYIIKNCLRKATSLLHRNLLKKLKTIKIE</sequence>
<evidence type="ECO:0000313" key="2">
    <source>
        <dbReference type="Proteomes" id="UP000078046"/>
    </source>
</evidence>
<organism evidence="1 2">
    <name type="scientific">Intoshia linei</name>
    <dbReference type="NCBI Taxonomy" id="1819745"/>
    <lineage>
        <taxon>Eukaryota</taxon>
        <taxon>Metazoa</taxon>
        <taxon>Spiralia</taxon>
        <taxon>Lophotrochozoa</taxon>
        <taxon>Mesozoa</taxon>
        <taxon>Orthonectida</taxon>
        <taxon>Rhopaluridae</taxon>
        <taxon>Intoshia</taxon>
    </lineage>
</organism>
<dbReference type="AlphaFoldDB" id="A0A177ASH5"/>
<accession>A0A177ASH5</accession>
<reference evidence="1 2" key="1">
    <citation type="submission" date="2016-04" db="EMBL/GenBank/DDBJ databases">
        <title>The genome of Intoshia linei affirms orthonectids as highly simplified spiralians.</title>
        <authorList>
            <person name="Mikhailov K.V."/>
            <person name="Slusarev G.S."/>
            <person name="Nikitin M.A."/>
            <person name="Logacheva M.D."/>
            <person name="Penin A."/>
            <person name="Aleoshin V."/>
            <person name="Panchin Y.V."/>
        </authorList>
    </citation>
    <scope>NUCLEOTIDE SEQUENCE [LARGE SCALE GENOMIC DNA]</scope>
    <source>
        <strain evidence="1">Intl2013</strain>
        <tissue evidence="1">Whole animal</tissue>
    </source>
</reference>